<dbReference type="EMBL" id="CCAZ020000001">
    <property type="protein sequence ID" value="CEG08949.1"/>
    <property type="molecule type" value="Genomic_DNA"/>
</dbReference>
<keyword evidence="3" id="KW-1185">Reference proteome</keyword>
<evidence type="ECO:0000256" key="1">
    <source>
        <dbReference type="SAM" id="Phobius"/>
    </source>
</evidence>
<dbReference type="OrthoDB" id="7366326at2"/>
<name>A0A090MTN3_AFIFE</name>
<dbReference type="Proteomes" id="UP000035762">
    <property type="component" value="Unassembled WGS sequence"/>
</dbReference>
<protein>
    <submittedName>
        <fullName evidence="2">Uncharacterized protein</fullName>
    </submittedName>
</protein>
<sequence>MIRPLLTEIGIFLIPFVAYALFVLASRREVLSRSSWPVRTVLGLGMGACMLVILSLVLLANFSGAPPGATYTPARIENGKFIPGSDK</sequence>
<dbReference type="AlphaFoldDB" id="A0A090MTN3"/>
<keyword evidence="1" id="KW-1133">Transmembrane helix</keyword>
<comment type="caution">
    <text evidence="2">The sequence shown here is derived from an EMBL/GenBank/DDBJ whole genome shotgun (WGS) entry which is preliminary data.</text>
</comment>
<dbReference type="InterPro" id="IPR046093">
    <property type="entry name" value="DUF6111"/>
</dbReference>
<dbReference type="Pfam" id="PF19606">
    <property type="entry name" value="DUF6111"/>
    <property type="match status" value="1"/>
</dbReference>
<keyword evidence="1" id="KW-0812">Transmembrane</keyword>
<proteinExistence type="predicted"/>
<dbReference type="STRING" id="1035.BN961_02369"/>
<reference evidence="2 3" key="1">
    <citation type="journal article" date="2014" name="Genome Announc.">
        <title>Genome Sequence of Afipia felis Strain 76713, Isolated in Hospital Water Using an Amoeba Co-Culture Procedure.</title>
        <authorList>
            <person name="Benamar S."/>
            <person name="La Scola B."/>
            <person name="Croce O."/>
        </authorList>
    </citation>
    <scope>NUCLEOTIDE SEQUENCE [LARGE SCALE GENOMIC DNA]</scope>
    <source>
        <strain evidence="2 3">76713</strain>
    </source>
</reference>
<accession>A0A090MTN3</accession>
<feature type="transmembrane region" description="Helical" evidence="1">
    <location>
        <begin position="36"/>
        <end position="60"/>
    </location>
</feature>
<keyword evidence="1" id="KW-0472">Membrane</keyword>
<gene>
    <name evidence="2" type="ORF">BN961_02369</name>
</gene>
<evidence type="ECO:0000313" key="2">
    <source>
        <dbReference type="EMBL" id="CEG08949.1"/>
    </source>
</evidence>
<feature type="transmembrane region" description="Helical" evidence="1">
    <location>
        <begin position="6"/>
        <end position="24"/>
    </location>
</feature>
<dbReference type="RefSeq" id="WP_009340330.1">
    <property type="nucleotide sequence ID" value="NZ_CCAZ020000001.1"/>
</dbReference>
<evidence type="ECO:0000313" key="3">
    <source>
        <dbReference type="Proteomes" id="UP000035762"/>
    </source>
</evidence>
<organism evidence="2 3">
    <name type="scientific">Afipia felis</name>
    <name type="common">Cat scratch disease bacillus</name>
    <dbReference type="NCBI Taxonomy" id="1035"/>
    <lineage>
        <taxon>Bacteria</taxon>
        <taxon>Pseudomonadati</taxon>
        <taxon>Pseudomonadota</taxon>
        <taxon>Alphaproteobacteria</taxon>
        <taxon>Hyphomicrobiales</taxon>
        <taxon>Nitrobacteraceae</taxon>
        <taxon>Afipia</taxon>
    </lineage>
</organism>